<organism evidence="1 2">
    <name type="scientific">Vairimorpha necatrix</name>
    <dbReference type="NCBI Taxonomy" id="6039"/>
    <lineage>
        <taxon>Eukaryota</taxon>
        <taxon>Fungi</taxon>
        <taxon>Fungi incertae sedis</taxon>
        <taxon>Microsporidia</taxon>
        <taxon>Nosematidae</taxon>
        <taxon>Vairimorpha</taxon>
    </lineage>
</organism>
<dbReference type="AlphaFoldDB" id="A0AAX4J9J8"/>
<reference evidence="1" key="1">
    <citation type="journal article" date="2024" name="BMC Genomics">
        <title>Functional annotation of a divergent genome using sequence and structure-based similarity.</title>
        <authorList>
            <person name="Svedberg D."/>
            <person name="Winiger R.R."/>
            <person name="Berg A."/>
            <person name="Sharma H."/>
            <person name="Tellgren-Roth C."/>
            <person name="Debrunner-Vossbrinck B.A."/>
            <person name="Vossbrinck C.R."/>
            <person name="Barandun J."/>
        </authorList>
    </citation>
    <scope>NUCLEOTIDE SEQUENCE</scope>
    <source>
        <strain evidence="1">Illinois isolate</strain>
    </source>
</reference>
<proteinExistence type="predicted"/>
<gene>
    <name evidence="1" type="ORF">VNE69_02185</name>
</gene>
<sequence length="221" mass="26565">MSNRVENKENGDIIKLKEKGFQVLVDEDKIEKILDRADDGIFEAHLYITKNKKSRKIVYVDWKDYMLAKFENKISKRDFYKEHQRKDEKCFEFFRRMKKLGDTIIEDQQLIFLISFLGLRKMRKEIVKATVSFIVINDDFLEIVKRLEEIRNTAVFRKNSKKSLMEGKFKKEVNNIENVEEIIKDNYVHLKNNKFRTIFDTGLELSFITFKISKKVKEQIF</sequence>
<dbReference type="GeneID" id="90540475"/>
<accession>A0AAX4J9J8</accession>
<dbReference type="RefSeq" id="XP_065328809.1">
    <property type="nucleotide sequence ID" value="XM_065472737.1"/>
</dbReference>
<keyword evidence="2" id="KW-1185">Reference proteome</keyword>
<name>A0AAX4J9J8_9MICR</name>
<dbReference type="EMBL" id="CP142727">
    <property type="protein sequence ID" value="WUR02664.1"/>
    <property type="molecule type" value="Genomic_DNA"/>
</dbReference>
<dbReference type="Proteomes" id="UP001334084">
    <property type="component" value="Chromosome 2"/>
</dbReference>
<protein>
    <submittedName>
        <fullName evidence="1">Uncharacterized protein</fullName>
    </submittedName>
</protein>
<dbReference type="KEGG" id="vnx:VNE69_02185"/>
<evidence type="ECO:0000313" key="2">
    <source>
        <dbReference type="Proteomes" id="UP001334084"/>
    </source>
</evidence>
<evidence type="ECO:0000313" key="1">
    <source>
        <dbReference type="EMBL" id="WUR02664.1"/>
    </source>
</evidence>